<organism evidence="1 2">
    <name type="scientific">Nonomuraea composti</name>
    <dbReference type="NCBI Taxonomy" id="2720023"/>
    <lineage>
        <taxon>Bacteria</taxon>
        <taxon>Bacillati</taxon>
        <taxon>Actinomycetota</taxon>
        <taxon>Actinomycetes</taxon>
        <taxon>Streptosporangiales</taxon>
        <taxon>Streptosporangiaceae</taxon>
        <taxon>Nonomuraea</taxon>
    </lineage>
</organism>
<dbReference type="RefSeq" id="WP_168009015.1">
    <property type="nucleotide sequence ID" value="NZ_JAATEP010000005.1"/>
</dbReference>
<evidence type="ECO:0000313" key="2">
    <source>
        <dbReference type="Proteomes" id="UP000696294"/>
    </source>
</evidence>
<accession>A0ABX1B3N0</accession>
<gene>
    <name evidence="1" type="ORF">HCN51_10190</name>
</gene>
<proteinExistence type="predicted"/>
<evidence type="ECO:0000313" key="1">
    <source>
        <dbReference type="EMBL" id="NJP89811.1"/>
    </source>
</evidence>
<reference evidence="1 2" key="1">
    <citation type="submission" date="2020-03" db="EMBL/GenBank/DDBJ databases">
        <title>WGS of actinomycetes isolated from Thailand.</title>
        <authorList>
            <person name="Thawai C."/>
        </authorList>
    </citation>
    <scope>NUCLEOTIDE SEQUENCE [LARGE SCALE GENOMIC DNA]</scope>
    <source>
        <strain evidence="1 2">FMUSA5-5</strain>
    </source>
</reference>
<dbReference type="Proteomes" id="UP000696294">
    <property type="component" value="Unassembled WGS sequence"/>
</dbReference>
<name>A0ABX1B3N0_9ACTN</name>
<dbReference type="EMBL" id="JAATEP010000005">
    <property type="protein sequence ID" value="NJP89811.1"/>
    <property type="molecule type" value="Genomic_DNA"/>
</dbReference>
<comment type="caution">
    <text evidence="1">The sequence shown here is derived from an EMBL/GenBank/DDBJ whole genome shotgun (WGS) entry which is preliminary data.</text>
</comment>
<sequence>MVTKLPIPGPYGSACPGEGRAQLDGGYQAHETAPMSINDAWTLWAALLDGNVR</sequence>
<protein>
    <submittedName>
        <fullName evidence="1">Uncharacterized protein</fullName>
    </submittedName>
</protein>
<keyword evidence="2" id="KW-1185">Reference proteome</keyword>